<sequence>MECQAPSVILTKPFDPKEKRTSENLKPIVQLVCHEEAFSYGSDIPLEMETGKVISDYLPSEITYTYDFGDDWRHHIVVEDFIDDYYYNHPTCIAGEGNVPPEDVGGEPGY</sequence>
<evidence type="ECO:0000313" key="2">
    <source>
        <dbReference type="EMBL" id="GGM37997.1"/>
    </source>
</evidence>
<dbReference type="RefSeq" id="WP_117156428.1">
    <property type="nucleotide sequence ID" value="NZ_BMLG01000017.1"/>
</dbReference>
<dbReference type="PANTHER" id="PTHR41878">
    <property type="entry name" value="LEXA REPRESSOR-RELATED"/>
    <property type="match status" value="1"/>
</dbReference>
<dbReference type="Gene3D" id="3.10.290.30">
    <property type="entry name" value="MM3350-like"/>
    <property type="match status" value="1"/>
</dbReference>
<gene>
    <name evidence="2" type="ORF">GCM10011351_25230</name>
</gene>
<reference evidence="2" key="1">
    <citation type="journal article" date="2014" name="Int. J. Syst. Evol. Microbiol.">
        <title>Complete genome sequence of Corynebacterium casei LMG S-19264T (=DSM 44701T), isolated from a smear-ripened cheese.</title>
        <authorList>
            <consortium name="US DOE Joint Genome Institute (JGI-PGF)"/>
            <person name="Walter F."/>
            <person name="Albersmeier A."/>
            <person name="Kalinowski J."/>
            <person name="Ruckert C."/>
        </authorList>
    </citation>
    <scope>NUCLEOTIDE SEQUENCE</scope>
    <source>
        <strain evidence="2">CGMCC 1.6333</strain>
    </source>
</reference>
<dbReference type="PANTHER" id="PTHR41878:SF1">
    <property type="entry name" value="TNPR PROTEIN"/>
    <property type="match status" value="1"/>
</dbReference>
<dbReference type="Proteomes" id="UP000618460">
    <property type="component" value="Unassembled WGS sequence"/>
</dbReference>
<evidence type="ECO:0000259" key="1">
    <source>
        <dbReference type="Pfam" id="PF07929"/>
    </source>
</evidence>
<dbReference type="InterPro" id="IPR024047">
    <property type="entry name" value="MM3350-like_sf"/>
</dbReference>
<dbReference type="AlphaFoldDB" id="A0A917TU27"/>
<protein>
    <recommendedName>
        <fullName evidence="1">Plasmid pRiA4b Orf3-like domain-containing protein</fullName>
    </recommendedName>
</protein>
<comment type="caution">
    <text evidence="2">The sequence shown here is derived from an EMBL/GenBank/DDBJ whole genome shotgun (WGS) entry which is preliminary data.</text>
</comment>
<feature type="domain" description="Plasmid pRiA4b Orf3-like" evidence="1">
    <location>
        <begin position="35"/>
        <end position="110"/>
    </location>
</feature>
<proteinExistence type="predicted"/>
<accession>A0A917TU27</accession>
<reference evidence="2" key="2">
    <citation type="submission" date="2020-09" db="EMBL/GenBank/DDBJ databases">
        <authorList>
            <person name="Sun Q."/>
            <person name="Zhou Y."/>
        </authorList>
    </citation>
    <scope>NUCLEOTIDE SEQUENCE</scope>
    <source>
        <strain evidence="2">CGMCC 1.6333</strain>
    </source>
</reference>
<name>A0A917TU27_9BACI</name>
<dbReference type="OrthoDB" id="9801392at2"/>
<dbReference type="InterPro" id="IPR012912">
    <property type="entry name" value="Plasmid_pRiA4b_Orf3-like"/>
</dbReference>
<evidence type="ECO:0000313" key="3">
    <source>
        <dbReference type="Proteomes" id="UP000618460"/>
    </source>
</evidence>
<dbReference type="EMBL" id="BMLG01000017">
    <property type="protein sequence ID" value="GGM37997.1"/>
    <property type="molecule type" value="Genomic_DNA"/>
</dbReference>
<organism evidence="2 3">
    <name type="scientific">Paraliobacillus quinghaiensis</name>
    <dbReference type="NCBI Taxonomy" id="470815"/>
    <lineage>
        <taxon>Bacteria</taxon>
        <taxon>Bacillati</taxon>
        <taxon>Bacillota</taxon>
        <taxon>Bacilli</taxon>
        <taxon>Bacillales</taxon>
        <taxon>Bacillaceae</taxon>
        <taxon>Paraliobacillus</taxon>
    </lineage>
</organism>
<keyword evidence="3" id="KW-1185">Reference proteome</keyword>
<dbReference type="SUPFAM" id="SSF159941">
    <property type="entry name" value="MM3350-like"/>
    <property type="match status" value="1"/>
</dbReference>
<dbReference type="Pfam" id="PF07929">
    <property type="entry name" value="PRiA4_ORF3"/>
    <property type="match status" value="1"/>
</dbReference>